<evidence type="ECO:0000256" key="2">
    <source>
        <dbReference type="ARBA" id="ARBA00001946"/>
    </source>
</evidence>
<sequence>MTQIVGIVNITTDSFSDGGQFLDAERAIGHARRLRGEGAHWIDLGAESSNPDGEQVTAEIEAERLAPVVAALSADGVPVAVDTCKSSVMVRCLELGARMINDITALADPRSVEVLKTFRVPVVLMFARNRQARAEQRPGDCETVWNEIEAFFSGRIDRLLGAGLQDRQLILDPGMGFFLGSNPEPSLRVLAHVDRLGRFGLPVYLSVSRKSFIGSVLGGRPAAGRDHGTLAAEIWAYLAGVDYLRTHAVAPLSDAIRVIAAIRAQELA</sequence>
<gene>
    <name evidence="12" type="primary">folP</name>
    <name evidence="12" type="ORF">ISF26_16465</name>
</gene>
<dbReference type="Gene3D" id="3.20.20.20">
    <property type="entry name" value="Dihydropteroate synthase-like"/>
    <property type="match status" value="1"/>
</dbReference>
<dbReference type="PANTHER" id="PTHR20941">
    <property type="entry name" value="FOLATE SYNTHESIS PROTEINS"/>
    <property type="match status" value="1"/>
</dbReference>
<dbReference type="NCBIfam" id="TIGR01496">
    <property type="entry name" value="DHPS"/>
    <property type="match status" value="1"/>
</dbReference>
<evidence type="ECO:0000256" key="6">
    <source>
        <dbReference type="ARBA" id="ARBA00022679"/>
    </source>
</evidence>
<accession>A0ABY3PIC9</accession>
<evidence type="ECO:0000256" key="7">
    <source>
        <dbReference type="ARBA" id="ARBA00022723"/>
    </source>
</evidence>
<dbReference type="GO" id="GO:0004156">
    <property type="term" value="F:dihydropteroate synthase activity"/>
    <property type="evidence" value="ECO:0007669"/>
    <property type="project" value="UniProtKB-EC"/>
</dbReference>
<evidence type="ECO:0000256" key="9">
    <source>
        <dbReference type="ARBA" id="ARBA00022909"/>
    </source>
</evidence>
<evidence type="ECO:0000313" key="13">
    <source>
        <dbReference type="Proteomes" id="UP001054846"/>
    </source>
</evidence>
<dbReference type="PANTHER" id="PTHR20941:SF1">
    <property type="entry name" value="FOLIC ACID SYNTHESIS PROTEIN FOL1"/>
    <property type="match status" value="1"/>
</dbReference>
<evidence type="ECO:0000256" key="8">
    <source>
        <dbReference type="ARBA" id="ARBA00022842"/>
    </source>
</evidence>
<dbReference type="Pfam" id="PF00809">
    <property type="entry name" value="Pterin_bind"/>
    <property type="match status" value="1"/>
</dbReference>
<keyword evidence="9 10" id="KW-0289">Folate biosynthesis</keyword>
<dbReference type="InterPro" id="IPR011005">
    <property type="entry name" value="Dihydropteroate_synth-like_sf"/>
</dbReference>
<name>A0ABY3PIC9_9CYAN</name>
<evidence type="ECO:0000256" key="1">
    <source>
        <dbReference type="ARBA" id="ARBA00000012"/>
    </source>
</evidence>
<dbReference type="SUPFAM" id="SSF51717">
    <property type="entry name" value="Dihydropteroate synthetase-like"/>
    <property type="match status" value="1"/>
</dbReference>
<comment type="catalytic activity">
    <reaction evidence="1">
        <text>(7,8-dihydropterin-6-yl)methyl diphosphate + 4-aminobenzoate = 7,8-dihydropteroate + diphosphate</text>
        <dbReference type="Rhea" id="RHEA:19949"/>
        <dbReference type="ChEBI" id="CHEBI:17836"/>
        <dbReference type="ChEBI" id="CHEBI:17839"/>
        <dbReference type="ChEBI" id="CHEBI:33019"/>
        <dbReference type="ChEBI" id="CHEBI:72950"/>
        <dbReference type="EC" id="2.5.1.15"/>
    </reaction>
</comment>
<evidence type="ECO:0000256" key="10">
    <source>
        <dbReference type="RuleBase" id="RU361205"/>
    </source>
</evidence>
<evidence type="ECO:0000256" key="5">
    <source>
        <dbReference type="ARBA" id="ARBA00012458"/>
    </source>
</evidence>
<protein>
    <recommendedName>
        <fullName evidence="5 10">Dihydropteroate synthase</fullName>
        <shortName evidence="10">DHPS</shortName>
        <ecNumber evidence="5 10">2.5.1.15</ecNumber>
    </recommendedName>
    <alternativeName>
        <fullName evidence="10">Dihydropteroate pyrophosphorylase</fullName>
    </alternativeName>
</protein>
<keyword evidence="13" id="KW-1185">Reference proteome</keyword>
<dbReference type="InterPro" id="IPR045031">
    <property type="entry name" value="DHP_synth-like"/>
</dbReference>
<keyword evidence="8 10" id="KW-0460">Magnesium</keyword>
<dbReference type="RefSeq" id="WP_230840381.1">
    <property type="nucleotide sequence ID" value="NZ_CP063845.1"/>
</dbReference>
<organism evidence="12 13">
    <name type="scientific">Gloeobacter morelensis MG652769</name>
    <dbReference type="NCBI Taxonomy" id="2781736"/>
    <lineage>
        <taxon>Bacteria</taxon>
        <taxon>Bacillati</taxon>
        <taxon>Cyanobacteriota</taxon>
        <taxon>Cyanophyceae</taxon>
        <taxon>Gloeobacterales</taxon>
        <taxon>Gloeobacteraceae</taxon>
        <taxon>Gloeobacter</taxon>
        <taxon>Gloeobacter morelensis</taxon>
    </lineage>
</organism>
<reference evidence="12 13" key="1">
    <citation type="journal article" date="2021" name="Genome Biol. Evol.">
        <title>Complete Genome Sequencing of a Novel Gloeobacter Species from a Waterfall Cave in Mexico.</title>
        <authorList>
            <person name="Saw J.H."/>
            <person name="Cardona T."/>
            <person name="Montejano G."/>
        </authorList>
    </citation>
    <scope>NUCLEOTIDE SEQUENCE [LARGE SCALE GENOMIC DNA]</scope>
    <source>
        <strain evidence="12">MG652769</strain>
    </source>
</reference>
<comment type="pathway">
    <text evidence="3 10">Cofactor biosynthesis; tetrahydrofolate biosynthesis; 7,8-dihydrofolate from 2-amino-4-hydroxy-6-hydroxymethyl-7,8-dihydropteridine diphosphate and 4-aminobenzoate: step 1/2.</text>
</comment>
<evidence type="ECO:0000313" key="12">
    <source>
        <dbReference type="EMBL" id="UFP93381.1"/>
    </source>
</evidence>
<dbReference type="EMBL" id="CP063845">
    <property type="protein sequence ID" value="UFP93381.1"/>
    <property type="molecule type" value="Genomic_DNA"/>
</dbReference>
<dbReference type="InterPro" id="IPR006390">
    <property type="entry name" value="DHP_synth_dom"/>
</dbReference>
<dbReference type="InterPro" id="IPR000489">
    <property type="entry name" value="Pterin-binding_dom"/>
</dbReference>
<comment type="similarity">
    <text evidence="4 10">Belongs to the DHPS family.</text>
</comment>
<proteinExistence type="inferred from homology"/>
<comment type="function">
    <text evidence="10">Catalyzes the condensation of para-aminobenzoate (pABA) with 6-hydroxymethyl-7,8-dihydropterin diphosphate (DHPt-PP) to form 7,8-dihydropteroate (H2Pte), the immediate precursor of folate derivatives.</text>
</comment>
<evidence type="ECO:0000259" key="11">
    <source>
        <dbReference type="PROSITE" id="PS50972"/>
    </source>
</evidence>
<dbReference type="CDD" id="cd00739">
    <property type="entry name" value="DHPS"/>
    <property type="match status" value="1"/>
</dbReference>
<keyword evidence="6 10" id="KW-0808">Transferase</keyword>
<evidence type="ECO:0000256" key="4">
    <source>
        <dbReference type="ARBA" id="ARBA00009503"/>
    </source>
</evidence>
<dbReference type="EC" id="2.5.1.15" evidence="5 10"/>
<dbReference type="Proteomes" id="UP001054846">
    <property type="component" value="Chromosome"/>
</dbReference>
<comment type="cofactor">
    <cofactor evidence="2 10">
        <name>Mg(2+)</name>
        <dbReference type="ChEBI" id="CHEBI:18420"/>
    </cofactor>
</comment>
<keyword evidence="7 10" id="KW-0479">Metal-binding</keyword>
<feature type="domain" description="Pterin-binding" evidence="11">
    <location>
        <begin position="2"/>
        <end position="257"/>
    </location>
</feature>
<dbReference type="PROSITE" id="PS50972">
    <property type="entry name" value="PTERIN_BINDING"/>
    <property type="match status" value="1"/>
</dbReference>
<dbReference type="PROSITE" id="PS00792">
    <property type="entry name" value="DHPS_1"/>
    <property type="match status" value="1"/>
</dbReference>
<evidence type="ECO:0000256" key="3">
    <source>
        <dbReference type="ARBA" id="ARBA00004763"/>
    </source>
</evidence>